<sequence>MILIEMTKTRKRDTFYESVLLAGHLFFWRIFRLLHITACSLQGPLEHLIAEREQLKTRFVAIRFNG</sequence>
<evidence type="ECO:0000313" key="1">
    <source>
        <dbReference type="EMBL" id="CAH1190062.1"/>
    </source>
</evidence>
<evidence type="ECO:0000313" key="2">
    <source>
        <dbReference type="Proteomes" id="UP000838686"/>
    </source>
</evidence>
<accession>A0ABM9BLY8</accession>
<reference evidence="1" key="1">
    <citation type="submission" date="2022-01" db="EMBL/GenBank/DDBJ databases">
        <authorList>
            <person name="Criscuolo A."/>
        </authorList>
    </citation>
    <scope>NUCLEOTIDE SEQUENCE</scope>
    <source>
        <strain evidence="1">CIP111893</strain>
    </source>
</reference>
<organism evidence="1 2">
    <name type="scientific">Paenibacillus plantiphilus</name>
    <dbReference type="NCBI Taxonomy" id="2905650"/>
    <lineage>
        <taxon>Bacteria</taxon>
        <taxon>Bacillati</taxon>
        <taxon>Bacillota</taxon>
        <taxon>Bacilli</taxon>
        <taxon>Bacillales</taxon>
        <taxon>Paenibacillaceae</taxon>
        <taxon>Paenibacillus</taxon>
    </lineage>
</organism>
<comment type="caution">
    <text evidence="1">The sequence shown here is derived from an EMBL/GenBank/DDBJ whole genome shotgun (WGS) entry which is preliminary data.</text>
</comment>
<gene>
    <name evidence="1" type="ORF">PAECIP111893_00145</name>
</gene>
<keyword evidence="2" id="KW-1185">Reference proteome</keyword>
<dbReference type="Proteomes" id="UP000838686">
    <property type="component" value="Unassembled WGS sequence"/>
</dbReference>
<name>A0ABM9BLY8_9BACL</name>
<dbReference type="EMBL" id="CAKMMF010000001">
    <property type="protein sequence ID" value="CAH1190062.1"/>
    <property type="molecule type" value="Genomic_DNA"/>
</dbReference>
<proteinExistence type="predicted"/>
<protein>
    <submittedName>
        <fullName evidence="1">Uncharacterized protein</fullName>
    </submittedName>
</protein>